<dbReference type="GO" id="GO:0071592">
    <property type="term" value="P:nicotinic acid riboside biosynthetic process"/>
    <property type="evidence" value="ECO:0007669"/>
    <property type="project" value="EnsemblFungi"/>
</dbReference>
<evidence type="ECO:0000256" key="5">
    <source>
        <dbReference type="ARBA" id="ARBA00022723"/>
    </source>
</evidence>
<comment type="function">
    <text evidence="12">IMP-specific 5'-nucleotidase involved in IMP (inositol monophosphate) degradation.</text>
</comment>
<dbReference type="GO" id="GO:0005524">
    <property type="term" value="F:ATP binding"/>
    <property type="evidence" value="ECO:0007669"/>
    <property type="project" value="UniProtKB-KW"/>
</dbReference>
<evidence type="ECO:0000313" key="13">
    <source>
        <dbReference type="EMBL" id="CCK68827.1"/>
    </source>
</evidence>
<protein>
    <recommendedName>
        <fullName evidence="4 12">IMP-specific 5'-nucleotidase 1</fullName>
        <ecNumber evidence="12">3.1.3.-</ecNumber>
    </recommendedName>
</protein>
<dbReference type="GO" id="GO:0008253">
    <property type="term" value="F:5'-nucleotidase activity"/>
    <property type="evidence" value="ECO:0007669"/>
    <property type="project" value="EnsemblFungi"/>
</dbReference>
<evidence type="ECO:0000256" key="3">
    <source>
        <dbReference type="ARBA" id="ARBA00011881"/>
    </source>
</evidence>
<dbReference type="Pfam" id="PF06437">
    <property type="entry name" value="ISN1"/>
    <property type="match status" value="2"/>
</dbReference>
<dbReference type="PANTHER" id="PTHR28213">
    <property type="entry name" value="IMP-SPECIFIC 5'-NUCLEOTIDASE 1"/>
    <property type="match status" value="1"/>
</dbReference>
<dbReference type="GO" id="GO:0009117">
    <property type="term" value="P:nucleotide metabolic process"/>
    <property type="evidence" value="ECO:0007669"/>
    <property type="project" value="UniProtKB-KW"/>
</dbReference>
<dbReference type="InterPro" id="IPR009453">
    <property type="entry name" value="ISN1"/>
</dbReference>
<dbReference type="PIRSF" id="PIRSF028836">
    <property type="entry name" value="ISN1"/>
    <property type="match status" value="1"/>
</dbReference>
<evidence type="ECO:0000256" key="9">
    <source>
        <dbReference type="ARBA" id="ARBA00022842"/>
    </source>
</evidence>
<keyword evidence="10 12" id="KW-0546">Nucleotide metabolism</keyword>
<gene>
    <name evidence="13" type="primary">KNAG0B03860</name>
    <name evidence="13" type="ordered locus">KNAG_0B03860</name>
</gene>
<dbReference type="eggNOG" id="ENOG502QR24">
    <property type="taxonomic scope" value="Eukaryota"/>
</dbReference>
<evidence type="ECO:0000256" key="8">
    <source>
        <dbReference type="ARBA" id="ARBA00022840"/>
    </source>
</evidence>
<dbReference type="RefSeq" id="XP_022463073.1">
    <property type="nucleotide sequence ID" value="XM_022606371.1"/>
</dbReference>
<dbReference type="AlphaFoldDB" id="J7RV92"/>
<keyword evidence="6" id="KW-0547">Nucleotide-binding</keyword>
<evidence type="ECO:0000256" key="12">
    <source>
        <dbReference type="PIRNR" id="PIRNR028836"/>
    </source>
</evidence>
<dbReference type="KEGG" id="kng:KNAG_0B03860"/>
<proteinExistence type="inferred from homology"/>
<dbReference type="Proteomes" id="UP000006310">
    <property type="component" value="Chromosome 2"/>
</dbReference>
<dbReference type="GO" id="GO:0006190">
    <property type="term" value="P:inosine salvage"/>
    <property type="evidence" value="ECO:0007669"/>
    <property type="project" value="EnsemblFungi"/>
</dbReference>
<evidence type="ECO:0000256" key="4">
    <source>
        <dbReference type="ARBA" id="ARBA00015544"/>
    </source>
</evidence>
<dbReference type="EMBL" id="HE978315">
    <property type="protein sequence ID" value="CCK68827.1"/>
    <property type="molecule type" value="Genomic_DNA"/>
</dbReference>
<dbReference type="HOGENOM" id="CLU_031816_1_0_1"/>
<keyword evidence="14" id="KW-1185">Reference proteome</keyword>
<evidence type="ECO:0000256" key="10">
    <source>
        <dbReference type="ARBA" id="ARBA00023080"/>
    </source>
</evidence>
<dbReference type="GeneID" id="34524477"/>
<dbReference type="PANTHER" id="PTHR28213:SF1">
    <property type="entry name" value="IMP-SPECIFIC 5'-NUCLEOTIDASE 1"/>
    <property type="match status" value="1"/>
</dbReference>
<comment type="cofactor">
    <cofactor evidence="1 12">
        <name>Mg(2+)</name>
        <dbReference type="ChEBI" id="CHEBI:18420"/>
    </cofactor>
</comment>
<name>J7RV92_HUIN7</name>
<comment type="catalytic activity">
    <reaction evidence="11">
        <text>IMP + H2O = inosine + phosphate</text>
        <dbReference type="Rhea" id="RHEA:27718"/>
        <dbReference type="ChEBI" id="CHEBI:15377"/>
        <dbReference type="ChEBI" id="CHEBI:17596"/>
        <dbReference type="ChEBI" id="CHEBI:43474"/>
        <dbReference type="ChEBI" id="CHEBI:58053"/>
        <dbReference type="EC" id="3.1.3.99"/>
    </reaction>
</comment>
<dbReference type="STRING" id="1071383.J7RV92"/>
<keyword evidence="7 12" id="KW-0378">Hydrolase</keyword>
<evidence type="ECO:0000256" key="6">
    <source>
        <dbReference type="ARBA" id="ARBA00022741"/>
    </source>
</evidence>
<dbReference type="GO" id="GO:0000287">
    <property type="term" value="F:magnesium ion binding"/>
    <property type="evidence" value="ECO:0007669"/>
    <property type="project" value="InterPro"/>
</dbReference>
<keyword evidence="9 12" id="KW-0460">Magnesium</keyword>
<accession>J7RV92</accession>
<evidence type="ECO:0000313" key="14">
    <source>
        <dbReference type="Proteomes" id="UP000006310"/>
    </source>
</evidence>
<dbReference type="GO" id="GO:0071590">
    <property type="term" value="P:nicotinamide riboside biosynthetic process"/>
    <property type="evidence" value="ECO:0007669"/>
    <property type="project" value="EnsemblFungi"/>
</dbReference>
<comment type="subunit">
    <text evidence="3 12">Homotetramer.</text>
</comment>
<dbReference type="EC" id="3.1.3.-" evidence="12"/>
<evidence type="ECO:0000256" key="7">
    <source>
        <dbReference type="ARBA" id="ARBA00022801"/>
    </source>
</evidence>
<evidence type="ECO:0000256" key="2">
    <source>
        <dbReference type="ARBA" id="ARBA00005307"/>
    </source>
</evidence>
<dbReference type="OrthoDB" id="185373at2759"/>
<keyword evidence="5" id="KW-0479">Metal-binding</keyword>
<evidence type="ECO:0000256" key="1">
    <source>
        <dbReference type="ARBA" id="ARBA00001946"/>
    </source>
</evidence>
<dbReference type="OMA" id="WGVLACQ"/>
<reference evidence="13 14" key="1">
    <citation type="journal article" date="2011" name="Proc. Natl. Acad. Sci. U.S.A.">
        <title>Evolutionary erosion of yeast sex chromosomes by mating-type switching accidents.</title>
        <authorList>
            <person name="Gordon J.L."/>
            <person name="Armisen D."/>
            <person name="Proux-Wera E."/>
            <person name="Oheigeartaigh S.S."/>
            <person name="Byrne K.P."/>
            <person name="Wolfe K.H."/>
        </authorList>
    </citation>
    <scope>NUCLEOTIDE SEQUENCE [LARGE SCALE GENOMIC DNA]</scope>
    <source>
        <strain evidence="14">ATCC MYA-139 / BCRC 22969 / CBS 8797 / CCRC 22969 / KCTC 17520 / NBRC 10181 / NCYC 3082</strain>
    </source>
</reference>
<comment type="similarity">
    <text evidence="2 12">Belongs to the ISN1 family.</text>
</comment>
<organism evidence="13 14">
    <name type="scientific">Huiozyma naganishii (strain ATCC MYA-139 / BCRC 22969 / CBS 8797 / KCTC 17520 / NBRC 10181 / NCYC 3082 / Yp74L-3)</name>
    <name type="common">Yeast</name>
    <name type="synonym">Kazachstania naganishii</name>
    <dbReference type="NCBI Taxonomy" id="1071383"/>
    <lineage>
        <taxon>Eukaryota</taxon>
        <taxon>Fungi</taxon>
        <taxon>Dikarya</taxon>
        <taxon>Ascomycota</taxon>
        <taxon>Saccharomycotina</taxon>
        <taxon>Saccharomycetes</taxon>
        <taxon>Saccharomycetales</taxon>
        <taxon>Saccharomycetaceae</taxon>
        <taxon>Huiozyma</taxon>
    </lineage>
</organism>
<reference evidence="14" key="2">
    <citation type="submission" date="2012-08" db="EMBL/GenBank/DDBJ databases">
        <title>Genome sequence of Kazachstania naganishii.</title>
        <authorList>
            <person name="Gordon J.L."/>
            <person name="Armisen D."/>
            <person name="Proux-Wera E."/>
            <person name="OhEigeartaigh S.S."/>
            <person name="Byrne K.P."/>
            <person name="Wolfe K.H."/>
        </authorList>
    </citation>
    <scope>NUCLEOTIDE SEQUENCE [LARGE SCALE GENOMIC DNA]</scope>
    <source>
        <strain evidence="14">ATCC MYA-139 / BCRC 22969 / CBS 8797 / CCRC 22969 / KCTC 17520 / NBRC 10181 / NCYC 3082</strain>
    </source>
</reference>
<evidence type="ECO:0000256" key="11">
    <source>
        <dbReference type="ARBA" id="ARBA00047413"/>
    </source>
</evidence>
<keyword evidence="8" id="KW-0067">ATP-binding</keyword>
<sequence length="472" mass="53633">MSSRYRVEYHLKSHRKDEFIDWIKGLLATPFVLHAVSHDEEDTEDLTTTQRVKSQYAEILKDVEQLILNKIEFDSRNQSNDEEYLNESSLGRSRLNLLVPSIGTFFTPLPLEKAFLWEDSVKAISARRMIAPSFNDVRRLLNTAQIFHFQKQKKLGPTGKPLKMVTFDGDVTLYEDGGSLVGENPVIPYIIKLLACDICVGIVTAAGYDEAGTYEKRLHGLVESVYESKVLTTEQKHRLTIMGGESNYLFRYYETSSELCQDTQLSSTDEDQENMVSEGEGRREGKVFGFKPVDRSEWVLKQMIEWDEADIKATLDFAEKTLNTLKRRLMLPKEAPIMRKKWAVGIVPGKKTDPSTGREYNVRLSREQLEEIVLTLQSTLENFPPARRIQFSCFDGGNDVWCDIGGKNLGIRALQRYYCPGSAIDPAQTLHVGDQFAPMGSANDFKARLAGCTMWIASPEETVDVLNRLTRD</sequence>